<dbReference type="GO" id="GO:0045454">
    <property type="term" value="P:cell redox homeostasis"/>
    <property type="evidence" value="ECO:0007669"/>
    <property type="project" value="UniProtKB-ARBA"/>
</dbReference>
<dbReference type="Gene3D" id="3.40.30.10">
    <property type="entry name" value="Glutaredoxin"/>
    <property type="match status" value="1"/>
</dbReference>
<feature type="disulfide bond" description="Redox-active" evidence="9">
    <location>
        <begin position="30"/>
        <end position="33"/>
    </location>
</feature>
<dbReference type="CDD" id="cd02947">
    <property type="entry name" value="TRX_family"/>
    <property type="match status" value="1"/>
</dbReference>
<keyword evidence="4" id="KW-0215">Deoxyribonucleotide synthesis</keyword>
<dbReference type="AlphaFoldDB" id="A0A2P7YPF0"/>
<evidence type="ECO:0000256" key="7">
    <source>
        <dbReference type="PIRNR" id="PIRNR000077"/>
    </source>
</evidence>
<dbReference type="FunFam" id="3.40.30.10:FF:000104">
    <property type="entry name" value="Thioredoxin"/>
    <property type="match status" value="1"/>
</dbReference>
<evidence type="ECO:0000259" key="10">
    <source>
        <dbReference type="PROSITE" id="PS51352"/>
    </source>
</evidence>
<dbReference type="Pfam" id="PF00085">
    <property type="entry name" value="Thioredoxin"/>
    <property type="match status" value="1"/>
</dbReference>
<keyword evidence="6 9" id="KW-0676">Redox-active center</keyword>
<dbReference type="InterPro" id="IPR013766">
    <property type="entry name" value="Thioredoxin_domain"/>
</dbReference>
<dbReference type="PROSITE" id="PS00194">
    <property type="entry name" value="THIOREDOXIN_1"/>
    <property type="match status" value="1"/>
</dbReference>
<dbReference type="NCBIfam" id="TIGR01068">
    <property type="entry name" value="thioredoxin"/>
    <property type="match status" value="1"/>
</dbReference>
<evidence type="ECO:0000256" key="2">
    <source>
        <dbReference type="ARBA" id="ARBA00022448"/>
    </source>
</evidence>
<dbReference type="STRING" id="418784.A0A2P7YPF0"/>
<evidence type="ECO:0000256" key="1">
    <source>
        <dbReference type="ARBA" id="ARBA00008987"/>
    </source>
</evidence>
<dbReference type="SUPFAM" id="SSF52833">
    <property type="entry name" value="Thioredoxin-like"/>
    <property type="match status" value="1"/>
</dbReference>
<dbReference type="PANTHER" id="PTHR46115">
    <property type="entry name" value="THIOREDOXIN-LIKE PROTEIN 1"/>
    <property type="match status" value="1"/>
</dbReference>
<evidence type="ECO:0000256" key="4">
    <source>
        <dbReference type="ARBA" id="ARBA00023116"/>
    </source>
</evidence>
<proteinExistence type="inferred from homology"/>
<gene>
    <name evidence="11" type="ORF">C7M61_003075</name>
</gene>
<feature type="site" description="Contributes to redox potential value" evidence="8">
    <location>
        <position position="32"/>
    </location>
</feature>
<name>A0A2P7YPF0_9ASCO</name>
<feature type="active site" description="Nucleophile" evidence="8">
    <location>
        <position position="30"/>
    </location>
</feature>
<organism evidence="11 12">
    <name type="scientific">Candidozyma pseudohaemuli</name>
    <dbReference type="NCBI Taxonomy" id="418784"/>
    <lineage>
        <taxon>Eukaryota</taxon>
        <taxon>Fungi</taxon>
        <taxon>Dikarya</taxon>
        <taxon>Ascomycota</taxon>
        <taxon>Saccharomycotina</taxon>
        <taxon>Pichiomycetes</taxon>
        <taxon>Metschnikowiaceae</taxon>
        <taxon>Candidozyma</taxon>
    </lineage>
</organism>
<evidence type="ECO:0000256" key="5">
    <source>
        <dbReference type="ARBA" id="ARBA00023157"/>
    </source>
</evidence>
<comment type="caution">
    <text evidence="11">The sequence shown here is derived from an EMBL/GenBank/DDBJ whole genome shotgun (WGS) entry which is preliminary data.</text>
</comment>
<evidence type="ECO:0000313" key="12">
    <source>
        <dbReference type="Proteomes" id="UP000241107"/>
    </source>
</evidence>
<reference evidence="11 12" key="1">
    <citation type="submission" date="2018-03" db="EMBL/GenBank/DDBJ databases">
        <title>Candida pseudohaemulonii genome assembly and annotation.</title>
        <authorList>
            <person name="Munoz J.F."/>
            <person name="Gade L.G."/>
            <person name="Chow N.A."/>
            <person name="Litvintseva A.P."/>
            <person name="Loparev V.N."/>
            <person name="Cuomo C.A."/>
        </authorList>
    </citation>
    <scope>NUCLEOTIDE SEQUENCE [LARGE SCALE GENOMIC DNA]</scope>
    <source>
        <strain evidence="11 12">B12108</strain>
    </source>
</reference>
<comment type="similarity">
    <text evidence="1 7">Belongs to the thioredoxin family.</text>
</comment>
<dbReference type="GO" id="GO:0006888">
    <property type="term" value="P:endoplasmic reticulum to Golgi vesicle-mediated transport"/>
    <property type="evidence" value="ECO:0007669"/>
    <property type="project" value="UniProtKB-ARBA"/>
</dbReference>
<feature type="site" description="Contributes to redox potential value" evidence="8">
    <location>
        <position position="31"/>
    </location>
</feature>
<dbReference type="GO" id="GO:0000011">
    <property type="term" value="P:vacuole inheritance"/>
    <property type="evidence" value="ECO:0007669"/>
    <property type="project" value="UniProtKB-ARBA"/>
</dbReference>
<dbReference type="GO" id="GO:0006890">
    <property type="term" value="P:retrograde vesicle-mediated transport, Golgi to endoplasmic reticulum"/>
    <property type="evidence" value="ECO:0007669"/>
    <property type="project" value="UniProtKB-ARBA"/>
</dbReference>
<evidence type="ECO:0000256" key="8">
    <source>
        <dbReference type="PIRSR" id="PIRSR000077-1"/>
    </source>
</evidence>
<dbReference type="InterPro" id="IPR017937">
    <property type="entry name" value="Thioredoxin_CS"/>
</dbReference>
<dbReference type="OrthoDB" id="10263751at2759"/>
<evidence type="ECO:0000256" key="3">
    <source>
        <dbReference type="ARBA" id="ARBA00022982"/>
    </source>
</evidence>
<protein>
    <recommendedName>
        <fullName evidence="7">Thioredoxin</fullName>
    </recommendedName>
</protein>
<feature type="domain" description="Thioredoxin" evidence="10">
    <location>
        <begin position="1"/>
        <end position="103"/>
    </location>
</feature>
<dbReference type="GeneID" id="36566464"/>
<dbReference type="GO" id="GO:0009263">
    <property type="term" value="P:deoxyribonucleotide biosynthetic process"/>
    <property type="evidence" value="ECO:0007669"/>
    <property type="project" value="UniProtKB-KW"/>
</dbReference>
<dbReference type="PIRSF" id="PIRSF000077">
    <property type="entry name" value="Thioredoxin"/>
    <property type="match status" value="1"/>
</dbReference>
<keyword evidence="3" id="KW-0249">Electron transport</keyword>
<keyword evidence="12" id="KW-1185">Reference proteome</keyword>
<dbReference type="RefSeq" id="XP_024713340.1">
    <property type="nucleotide sequence ID" value="XM_024858430.1"/>
</dbReference>
<dbReference type="Proteomes" id="UP000241107">
    <property type="component" value="Unassembled WGS sequence"/>
</dbReference>
<keyword evidence="5 9" id="KW-1015">Disulfide bond</keyword>
<dbReference type="PROSITE" id="PS51352">
    <property type="entry name" value="THIOREDOXIN_2"/>
    <property type="match status" value="1"/>
</dbReference>
<accession>A0A2P7YPF0</accession>
<dbReference type="VEuPathDB" id="FungiDB:C7M61_003075"/>
<dbReference type="PRINTS" id="PR00421">
    <property type="entry name" value="THIOREDOXIN"/>
</dbReference>
<evidence type="ECO:0000256" key="6">
    <source>
        <dbReference type="ARBA" id="ARBA00023284"/>
    </source>
</evidence>
<feature type="active site" description="Nucleophile" evidence="8">
    <location>
        <position position="33"/>
    </location>
</feature>
<feature type="site" description="Deprotonates C-terminal active site Cys" evidence="8">
    <location>
        <position position="24"/>
    </location>
</feature>
<evidence type="ECO:0000256" key="9">
    <source>
        <dbReference type="PIRSR" id="PIRSR000077-4"/>
    </source>
</evidence>
<evidence type="ECO:0000313" key="11">
    <source>
        <dbReference type="EMBL" id="PSK37830.1"/>
    </source>
</evidence>
<dbReference type="InterPro" id="IPR005746">
    <property type="entry name" value="Thioredoxin"/>
</dbReference>
<dbReference type="GO" id="GO:0005737">
    <property type="term" value="C:cytoplasm"/>
    <property type="evidence" value="ECO:0007669"/>
    <property type="project" value="GOC"/>
</dbReference>
<sequence length="103" mass="11242">MVSQVASKAEFQEALKHDGLVVVDFFATWCGPCKMIAPLLDKFSKEYTSAKFVKVDVDEVGEVAQEYEISSMPTIIFFKNGEVVQKVIGANPNALKQALAANA</sequence>
<dbReference type="EMBL" id="PYFQ01000007">
    <property type="protein sequence ID" value="PSK37830.1"/>
    <property type="molecule type" value="Genomic_DNA"/>
</dbReference>
<dbReference type="GO" id="GO:0015035">
    <property type="term" value="F:protein-disulfide reductase activity"/>
    <property type="evidence" value="ECO:0007669"/>
    <property type="project" value="InterPro"/>
</dbReference>
<keyword evidence="2" id="KW-0813">Transport</keyword>
<dbReference type="InterPro" id="IPR036249">
    <property type="entry name" value="Thioredoxin-like_sf"/>
</dbReference>